<sequence>MPASTLESLVVLESSWTSFTINSLDPRHARILPILFQDKISLPLRNKDGAHLLDETRSLLITSLKRFVTISGDYGVAPENITIVASPGVTQIDNFESLRSEVKSQLKLNIHALDRRTENKVYVHGLAAAFHHASGLFVDMKFSSTTFNWIDAKDEIRSGDREVSIPFGFGNLAPVMEADQDVQEAKTQEIAEAVRQAMDSLDIPPSLTNVAERRGGHKLYICGVGVRSLTYWLLCQHPRYPVSLASGFAQTPERLCNDWASVDWESFKRNSNMSETTRLRTKSSIFLAYSIYEALPSIRKILYTENNMRDGILFNMLPSNITAQDPIIVATAPYALPGALKLTSVLRNALPSNTPEVISQRLALALSNASYIHSSYPREVQSNASMLVATSGVLAAANGISHTMRALLGLALSNRWGGETTSRLRPVRKAFLAVPPERELAWWALYLGHVMHLVGGAYPGAHVRPGVIDLSVKNETERGFTLSVVCHKDNVFGHNPIVQSRIDKLPVKIEALAAEFAFTVPEVVIEVVSV</sequence>
<evidence type="ECO:0000313" key="3">
    <source>
        <dbReference type="EMBL" id="PRT53272.1"/>
    </source>
</evidence>
<dbReference type="Pfam" id="PF02541">
    <property type="entry name" value="Ppx-GppA"/>
    <property type="match status" value="1"/>
</dbReference>
<organism evidence="3 4">
    <name type="scientific">Wickerhamiella sorbophila</name>
    <dbReference type="NCBI Taxonomy" id="45607"/>
    <lineage>
        <taxon>Eukaryota</taxon>
        <taxon>Fungi</taxon>
        <taxon>Dikarya</taxon>
        <taxon>Ascomycota</taxon>
        <taxon>Saccharomycotina</taxon>
        <taxon>Dipodascomycetes</taxon>
        <taxon>Dipodascales</taxon>
        <taxon>Trichomonascaceae</taxon>
        <taxon>Wickerhamiella</taxon>
    </lineage>
</organism>
<proteinExistence type="predicted"/>
<dbReference type="Proteomes" id="UP000238350">
    <property type="component" value="Unassembled WGS sequence"/>
</dbReference>
<dbReference type="InterPro" id="IPR057512">
    <property type="entry name" value="RTG2_C"/>
</dbReference>
<dbReference type="STRING" id="45607.A0A2T0FE49"/>
<evidence type="ECO:0000259" key="2">
    <source>
        <dbReference type="Pfam" id="PF23566"/>
    </source>
</evidence>
<feature type="domain" description="RTG2 C-terminal" evidence="2">
    <location>
        <begin position="325"/>
        <end position="474"/>
    </location>
</feature>
<name>A0A2T0FE49_9ASCO</name>
<dbReference type="GeneID" id="36514641"/>
<dbReference type="PANTHER" id="PTHR30005">
    <property type="entry name" value="EXOPOLYPHOSPHATASE"/>
    <property type="match status" value="1"/>
</dbReference>
<dbReference type="Pfam" id="PF23566">
    <property type="entry name" value="RTG2_C"/>
    <property type="match status" value="1"/>
</dbReference>
<dbReference type="OrthoDB" id="2014654at2759"/>
<feature type="domain" description="Ppx/GppA phosphatase N-terminal" evidence="1">
    <location>
        <begin position="32"/>
        <end position="199"/>
    </location>
</feature>
<dbReference type="InterPro" id="IPR003695">
    <property type="entry name" value="Ppx_GppA_N"/>
</dbReference>
<dbReference type="GO" id="GO:0006357">
    <property type="term" value="P:regulation of transcription by RNA polymerase II"/>
    <property type="evidence" value="ECO:0007669"/>
    <property type="project" value="TreeGrafter"/>
</dbReference>
<comment type="caution">
    <text evidence="3">The sequence shown here is derived from an EMBL/GenBank/DDBJ whole genome shotgun (WGS) entry which is preliminary data.</text>
</comment>
<dbReference type="RefSeq" id="XP_024663218.1">
    <property type="nucleotide sequence ID" value="XM_024807450.1"/>
</dbReference>
<evidence type="ECO:0000259" key="1">
    <source>
        <dbReference type="Pfam" id="PF02541"/>
    </source>
</evidence>
<protein>
    <submittedName>
        <fullName evidence="3">Retrograde regulation protein 2</fullName>
    </submittedName>
</protein>
<dbReference type="AlphaFoldDB" id="A0A2T0FE49"/>
<accession>A0A2T0FE49</accession>
<keyword evidence="4" id="KW-1185">Reference proteome</keyword>
<gene>
    <name evidence="3" type="ORF">B9G98_00892</name>
</gene>
<dbReference type="InterPro" id="IPR050273">
    <property type="entry name" value="GppA/Ppx_hydrolase"/>
</dbReference>
<reference evidence="3 4" key="1">
    <citation type="submission" date="2017-04" db="EMBL/GenBank/DDBJ databases">
        <title>Genome sequencing of [Candida] sorbophila.</title>
        <authorList>
            <person name="Ahn J.O."/>
        </authorList>
    </citation>
    <scope>NUCLEOTIDE SEQUENCE [LARGE SCALE GENOMIC DNA]</scope>
    <source>
        <strain evidence="3 4">DS02</strain>
    </source>
</reference>
<evidence type="ECO:0000313" key="4">
    <source>
        <dbReference type="Proteomes" id="UP000238350"/>
    </source>
</evidence>
<dbReference type="PANTHER" id="PTHR30005:SF0">
    <property type="entry name" value="RETROGRADE REGULATION PROTEIN 2"/>
    <property type="match status" value="1"/>
</dbReference>
<dbReference type="Gene3D" id="3.30.420.40">
    <property type="match status" value="1"/>
</dbReference>
<dbReference type="EMBL" id="NDIQ01000001">
    <property type="protein sequence ID" value="PRT53272.1"/>
    <property type="molecule type" value="Genomic_DNA"/>
</dbReference>
<dbReference type="Gene3D" id="3.30.420.150">
    <property type="entry name" value="Exopolyphosphatase. Domain 2"/>
    <property type="match status" value="1"/>
</dbReference>